<dbReference type="RefSeq" id="WP_013570660.1">
    <property type="nucleotide sequence ID" value="NC_014963.1"/>
</dbReference>
<dbReference type="InterPro" id="IPR004358">
    <property type="entry name" value="Sig_transdc_His_kin-like_C"/>
</dbReference>
<protein>
    <recommendedName>
        <fullName evidence="2">histidine kinase</fullName>
        <ecNumber evidence="2">2.7.13.3</ecNumber>
    </recommendedName>
</protein>
<gene>
    <name evidence="11" type="ordered locus">AciPR4_4185</name>
</gene>
<evidence type="ECO:0000256" key="5">
    <source>
        <dbReference type="ARBA" id="ARBA00022741"/>
    </source>
</evidence>
<name>E8V639_TERSS</name>
<dbReference type="EC" id="2.7.13.3" evidence="2"/>
<dbReference type="GO" id="GO:0000155">
    <property type="term" value="F:phosphorelay sensor kinase activity"/>
    <property type="evidence" value="ECO:0007669"/>
    <property type="project" value="InterPro"/>
</dbReference>
<keyword evidence="7" id="KW-0067">ATP-binding</keyword>
<dbReference type="eggNOG" id="COG4191">
    <property type="taxonomic scope" value="Bacteria"/>
</dbReference>
<dbReference type="Gene3D" id="1.10.287.130">
    <property type="match status" value="1"/>
</dbReference>
<dbReference type="Proteomes" id="UP000006844">
    <property type="component" value="Chromosome"/>
</dbReference>
<dbReference type="PROSITE" id="PS50112">
    <property type="entry name" value="PAS"/>
    <property type="match status" value="1"/>
</dbReference>
<dbReference type="SMART" id="SM00388">
    <property type="entry name" value="HisKA"/>
    <property type="match status" value="1"/>
</dbReference>
<dbReference type="InterPro" id="IPR000014">
    <property type="entry name" value="PAS"/>
</dbReference>
<dbReference type="InterPro" id="IPR036097">
    <property type="entry name" value="HisK_dim/P_sf"/>
</dbReference>
<dbReference type="InterPro" id="IPR036890">
    <property type="entry name" value="HATPase_C_sf"/>
</dbReference>
<feature type="domain" description="PAS" evidence="10">
    <location>
        <begin position="149"/>
        <end position="193"/>
    </location>
</feature>
<dbReference type="PANTHER" id="PTHR43065">
    <property type="entry name" value="SENSOR HISTIDINE KINASE"/>
    <property type="match status" value="1"/>
</dbReference>
<dbReference type="Gene3D" id="3.30.565.10">
    <property type="entry name" value="Histidine kinase-like ATPase, C-terminal domain"/>
    <property type="match status" value="1"/>
</dbReference>
<organism evidence="11 12">
    <name type="scientific">Terriglobus saanensis (strain ATCC BAA-1853 / DSM 23119 / SP1PR4)</name>
    <dbReference type="NCBI Taxonomy" id="401053"/>
    <lineage>
        <taxon>Bacteria</taxon>
        <taxon>Pseudomonadati</taxon>
        <taxon>Acidobacteriota</taxon>
        <taxon>Terriglobia</taxon>
        <taxon>Terriglobales</taxon>
        <taxon>Acidobacteriaceae</taxon>
        <taxon>Terriglobus</taxon>
    </lineage>
</organism>
<dbReference type="GO" id="GO:0005524">
    <property type="term" value="F:ATP binding"/>
    <property type="evidence" value="ECO:0007669"/>
    <property type="project" value="UniProtKB-KW"/>
</dbReference>
<evidence type="ECO:0000256" key="8">
    <source>
        <dbReference type="ARBA" id="ARBA00023012"/>
    </source>
</evidence>
<keyword evidence="4" id="KW-0808">Transferase</keyword>
<evidence type="ECO:0000259" key="9">
    <source>
        <dbReference type="PROSITE" id="PS50109"/>
    </source>
</evidence>
<dbReference type="PANTHER" id="PTHR43065:SF10">
    <property type="entry name" value="PEROXIDE STRESS-ACTIVATED HISTIDINE KINASE MAK3"/>
    <property type="match status" value="1"/>
</dbReference>
<evidence type="ECO:0000256" key="4">
    <source>
        <dbReference type="ARBA" id="ARBA00022679"/>
    </source>
</evidence>
<dbReference type="CDD" id="cd00130">
    <property type="entry name" value="PAS"/>
    <property type="match status" value="1"/>
</dbReference>
<keyword evidence="3" id="KW-0597">Phosphoprotein</keyword>
<dbReference type="SUPFAM" id="SSF55874">
    <property type="entry name" value="ATPase domain of HSP90 chaperone/DNA topoisomerase II/histidine kinase"/>
    <property type="match status" value="1"/>
</dbReference>
<dbReference type="EMBL" id="CP002467">
    <property type="protein sequence ID" value="ADV84930.1"/>
    <property type="molecule type" value="Genomic_DNA"/>
</dbReference>
<evidence type="ECO:0000256" key="6">
    <source>
        <dbReference type="ARBA" id="ARBA00022777"/>
    </source>
</evidence>
<keyword evidence="8" id="KW-0902">Two-component regulatory system</keyword>
<dbReference type="Pfam" id="PF02518">
    <property type="entry name" value="HATPase_c"/>
    <property type="match status" value="1"/>
</dbReference>
<dbReference type="InterPro" id="IPR005467">
    <property type="entry name" value="His_kinase_dom"/>
</dbReference>
<dbReference type="InterPro" id="IPR003594">
    <property type="entry name" value="HATPase_dom"/>
</dbReference>
<dbReference type="HOGENOM" id="CLU_000445_114_39_0"/>
<keyword evidence="5" id="KW-0547">Nucleotide-binding</keyword>
<feature type="domain" description="Histidine kinase" evidence="9">
    <location>
        <begin position="291"/>
        <end position="504"/>
    </location>
</feature>
<dbReference type="SMART" id="SM00091">
    <property type="entry name" value="PAS"/>
    <property type="match status" value="1"/>
</dbReference>
<evidence type="ECO:0000313" key="11">
    <source>
        <dbReference type="EMBL" id="ADV84930.1"/>
    </source>
</evidence>
<dbReference type="Pfam" id="PF13426">
    <property type="entry name" value="PAS_9"/>
    <property type="match status" value="1"/>
</dbReference>
<dbReference type="InterPro" id="IPR035965">
    <property type="entry name" value="PAS-like_dom_sf"/>
</dbReference>
<dbReference type="Pfam" id="PF00512">
    <property type="entry name" value="HisKA"/>
    <property type="match status" value="1"/>
</dbReference>
<evidence type="ECO:0000256" key="1">
    <source>
        <dbReference type="ARBA" id="ARBA00000085"/>
    </source>
</evidence>
<dbReference type="PRINTS" id="PR00344">
    <property type="entry name" value="BCTRLSENSOR"/>
</dbReference>
<proteinExistence type="predicted"/>
<dbReference type="Gene3D" id="3.30.450.20">
    <property type="entry name" value="PAS domain"/>
    <property type="match status" value="1"/>
</dbReference>
<reference evidence="11 12" key="1">
    <citation type="journal article" date="2012" name="Stand. Genomic Sci.">
        <title>Complete genome sequence of Terriglobus saanensis type strain SP1PR4(T), an Acidobacteria from tundra soil.</title>
        <authorList>
            <person name="Rawat S.R."/>
            <person name="Mannisto M.K."/>
            <person name="Starovoytov V."/>
            <person name="Goodwin L."/>
            <person name="Nolan M."/>
            <person name="Hauser L."/>
            <person name="Land M."/>
            <person name="Davenport K.W."/>
            <person name="Woyke T."/>
            <person name="Haggblom M.M."/>
        </authorList>
    </citation>
    <scope>NUCLEOTIDE SEQUENCE</scope>
    <source>
        <strain evidence="12">ATCC BAA-1853 / DSM 23119 / SP1PR4</strain>
    </source>
</reference>
<dbReference type="PROSITE" id="PS50109">
    <property type="entry name" value="HIS_KIN"/>
    <property type="match status" value="1"/>
</dbReference>
<dbReference type="InterPro" id="IPR003661">
    <property type="entry name" value="HisK_dim/P_dom"/>
</dbReference>
<dbReference type="SUPFAM" id="SSF47384">
    <property type="entry name" value="Homodimeric domain of signal transducing histidine kinase"/>
    <property type="match status" value="1"/>
</dbReference>
<evidence type="ECO:0000313" key="12">
    <source>
        <dbReference type="Proteomes" id="UP000006844"/>
    </source>
</evidence>
<dbReference type="NCBIfam" id="TIGR00229">
    <property type="entry name" value="sensory_box"/>
    <property type="match status" value="1"/>
</dbReference>
<dbReference type="SUPFAM" id="SSF55785">
    <property type="entry name" value="PYP-like sensor domain (PAS domain)"/>
    <property type="match status" value="1"/>
</dbReference>
<keyword evidence="6 11" id="KW-0418">Kinase</keyword>
<sequence length="513" mass="56322">MSMVVRVIAPIGRDAELITELLHQNGVSAETCPDPLCLLGEAPIGPLLIAEEALSTETVRILGEWMRSQPAWSDPPILILTGSGRETSRTNRLELERLPLGTPVLFERPIRTATLLSGVRAALRARQRQYEIRDSFIARDAALAELHQQRETLQVVLDNSIVGVMIGKRGGNISYANQAILRLLGYTAEEVAGGRVRWSDINTSEYAEADRKAEEQMRSHGAADSYHKELRAKDGRRIPFLVGVTLIPSESSSAASDDIAVFLTDMSRQKQAEAALIQSEKLAAVGRLAASISHEINNPLEAVTNILYIVEQSVQDAETQKYMTTAQAELQRVSQIVTHTLRFHRQATNPRALTAEELLEPTLGLHHGRLSNSNIDVQVHHCGAQQIVCYEGDIRQVLNNLIGNAIDSMKTGGRLVIRTRDACLWKSNVSGVRITISDTGHGMTQEVRARIFEPFYTTKGINGTGLGLWISQGIVEKHHGLLQVRSAITEGSGTVFSLFLPNVFQSAEEIQAG</sequence>
<dbReference type="CDD" id="cd00082">
    <property type="entry name" value="HisKA"/>
    <property type="match status" value="1"/>
</dbReference>
<dbReference type="STRING" id="401053.AciPR4_4185"/>
<evidence type="ECO:0000256" key="3">
    <source>
        <dbReference type="ARBA" id="ARBA00022553"/>
    </source>
</evidence>
<dbReference type="SMART" id="SM00387">
    <property type="entry name" value="HATPase_c"/>
    <property type="match status" value="1"/>
</dbReference>
<accession>E8V639</accession>
<dbReference type="AlphaFoldDB" id="E8V639"/>
<evidence type="ECO:0000256" key="7">
    <source>
        <dbReference type="ARBA" id="ARBA00022840"/>
    </source>
</evidence>
<comment type="catalytic activity">
    <reaction evidence="1">
        <text>ATP + protein L-histidine = ADP + protein N-phospho-L-histidine.</text>
        <dbReference type="EC" id="2.7.13.3"/>
    </reaction>
</comment>
<evidence type="ECO:0000256" key="2">
    <source>
        <dbReference type="ARBA" id="ARBA00012438"/>
    </source>
</evidence>
<evidence type="ECO:0000259" key="10">
    <source>
        <dbReference type="PROSITE" id="PS50112"/>
    </source>
</evidence>
<dbReference type="KEGG" id="tsa:AciPR4_4185"/>
<keyword evidence="12" id="KW-1185">Reference proteome</keyword>
<dbReference type="OrthoDB" id="100939at2"/>